<sequence>MYPRAAIPAAFALFLLGAGCGREQMAVPTTPSLKPQCGVASYYHPTLEGNLTANGETYDPDRYTAAHKRLPFDTELEVRRRDTGETVEVRVNDRGPFIKGRIIDLSPTAASEIGLTEGDGVAEVCLVRIG</sequence>
<dbReference type="AlphaFoldDB" id="A0A2S7K2F2"/>
<name>A0A2S7K2F2_9PROT</name>
<proteinExistence type="inferred from homology"/>
<dbReference type="GO" id="GO:0071555">
    <property type="term" value="P:cell wall organization"/>
    <property type="evidence" value="ECO:0007669"/>
    <property type="project" value="UniProtKB-KW"/>
</dbReference>
<reference evidence="6 7" key="1">
    <citation type="submission" date="2017-12" db="EMBL/GenBank/DDBJ databases">
        <authorList>
            <person name="Hurst M.R.H."/>
        </authorList>
    </citation>
    <scope>NUCLEOTIDE SEQUENCE [LARGE SCALE GENOMIC DNA]</scope>
    <source>
        <strain evidence="6 7">SY-3-19</strain>
    </source>
</reference>
<evidence type="ECO:0000259" key="5">
    <source>
        <dbReference type="Pfam" id="PF03330"/>
    </source>
</evidence>
<evidence type="ECO:0000256" key="1">
    <source>
        <dbReference type="ARBA" id="ARBA00023239"/>
    </source>
</evidence>
<dbReference type="PANTHER" id="PTHR34183:SF8">
    <property type="entry name" value="ENDOLYTIC PEPTIDOGLYCAN TRANSGLYCOSYLASE RLPA-RELATED"/>
    <property type="match status" value="1"/>
</dbReference>
<protein>
    <recommendedName>
        <fullName evidence="3">Endolytic peptidoglycan transglycosylase RlpA</fullName>
        <ecNumber evidence="3">4.2.2.-</ecNumber>
    </recommendedName>
</protein>
<feature type="domain" description="RlpA-like protein double-psi beta-barrel" evidence="5">
    <location>
        <begin position="36"/>
        <end position="125"/>
    </location>
</feature>
<dbReference type="EC" id="4.2.2.-" evidence="3"/>
<comment type="function">
    <text evidence="3">Lytic transglycosylase with a strong preference for naked glycan strands that lack stem peptides.</text>
</comment>
<dbReference type="OrthoDB" id="9779128at2"/>
<comment type="caution">
    <text evidence="6">The sequence shown here is derived from an EMBL/GenBank/DDBJ whole genome shotgun (WGS) entry which is preliminary data.</text>
</comment>
<dbReference type="InterPro" id="IPR009009">
    <property type="entry name" value="RlpA-like_DPBB"/>
</dbReference>
<evidence type="ECO:0000313" key="7">
    <source>
        <dbReference type="Proteomes" id="UP000239504"/>
    </source>
</evidence>
<accession>A0A2S7K2F2</accession>
<keyword evidence="1 3" id="KW-0456">Lyase</keyword>
<keyword evidence="3" id="KW-0472">Membrane</keyword>
<dbReference type="RefSeq" id="WP_104830793.1">
    <property type="nucleotide sequence ID" value="NZ_PJCH01000011.1"/>
</dbReference>
<keyword evidence="2 3" id="KW-0961">Cell wall biogenesis/degradation</keyword>
<dbReference type="HAMAP" id="MF_02071">
    <property type="entry name" value="RlpA"/>
    <property type="match status" value="1"/>
</dbReference>
<dbReference type="EMBL" id="PJCH01000011">
    <property type="protein sequence ID" value="PQA86675.1"/>
    <property type="molecule type" value="Genomic_DNA"/>
</dbReference>
<dbReference type="SUPFAM" id="SSF50685">
    <property type="entry name" value="Barwin-like endoglucanases"/>
    <property type="match status" value="1"/>
</dbReference>
<keyword evidence="7" id="KW-1185">Reference proteome</keyword>
<dbReference type="PROSITE" id="PS51257">
    <property type="entry name" value="PROKAR_LIPOPROTEIN"/>
    <property type="match status" value="1"/>
</dbReference>
<dbReference type="Proteomes" id="UP000239504">
    <property type="component" value="Unassembled WGS sequence"/>
</dbReference>
<dbReference type="CDD" id="cd22268">
    <property type="entry name" value="DPBB_RlpA-like"/>
    <property type="match status" value="1"/>
</dbReference>
<dbReference type="PANTHER" id="PTHR34183">
    <property type="entry name" value="ENDOLYTIC PEPTIDOGLYCAN TRANSGLYCOSYLASE RLPA"/>
    <property type="match status" value="1"/>
</dbReference>
<dbReference type="GO" id="GO:0008932">
    <property type="term" value="F:lytic endotransglycosylase activity"/>
    <property type="evidence" value="ECO:0007669"/>
    <property type="project" value="UniProtKB-UniRule"/>
</dbReference>
<keyword evidence="3" id="KW-0564">Palmitate</keyword>
<evidence type="ECO:0000313" key="6">
    <source>
        <dbReference type="EMBL" id="PQA86675.1"/>
    </source>
</evidence>
<dbReference type="GO" id="GO:0000270">
    <property type="term" value="P:peptidoglycan metabolic process"/>
    <property type="evidence" value="ECO:0007669"/>
    <property type="project" value="UniProtKB-UniRule"/>
</dbReference>
<evidence type="ECO:0000256" key="3">
    <source>
        <dbReference type="HAMAP-Rule" id="MF_02071"/>
    </source>
</evidence>
<gene>
    <name evidence="3" type="primary">rlpA</name>
    <name evidence="6" type="ORF">CW354_14355</name>
</gene>
<dbReference type="InterPro" id="IPR036908">
    <property type="entry name" value="RlpA-like_sf"/>
</dbReference>
<organism evidence="6 7">
    <name type="scientific">Hyphococcus luteus</name>
    <dbReference type="NCBI Taxonomy" id="2058213"/>
    <lineage>
        <taxon>Bacteria</taxon>
        <taxon>Pseudomonadati</taxon>
        <taxon>Pseudomonadota</taxon>
        <taxon>Alphaproteobacteria</taxon>
        <taxon>Parvularculales</taxon>
        <taxon>Parvularculaceae</taxon>
        <taxon>Hyphococcus</taxon>
    </lineage>
</organism>
<dbReference type="GO" id="GO:0005886">
    <property type="term" value="C:plasma membrane"/>
    <property type="evidence" value="ECO:0007669"/>
    <property type="project" value="UniProtKB-SubCell"/>
</dbReference>
<keyword evidence="3 6" id="KW-0449">Lipoprotein</keyword>
<dbReference type="Gene3D" id="2.40.40.10">
    <property type="entry name" value="RlpA-like domain"/>
    <property type="match status" value="1"/>
</dbReference>
<dbReference type="InterPro" id="IPR034718">
    <property type="entry name" value="RlpA"/>
</dbReference>
<dbReference type="Pfam" id="PF03330">
    <property type="entry name" value="DPBB_1"/>
    <property type="match status" value="1"/>
</dbReference>
<dbReference type="InterPro" id="IPR012997">
    <property type="entry name" value="RplA"/>
</dbReference>
<evidence type="ECO:0000256" key="2">
    <source>
        <dbReference type="ARBA" id="ARBA00023316"/>
    </source>
</evidence>
<comment type="subcellular location">
    <subcellularLocation>
        <location evidence="3">Cell membrane</location>
        <topology evidence="3">Lipid-anchor</topology>
    </subcellularLocation>
</comment>
<dbReference type="NCBIfam" id="TIGR00413">
    <property type="entry name" value="rlpA"/>
    <property type="match status" value="1"/>
</dbReference>
<comment type="similarity">
    <text evidence="3 4">Belongs to the RlpA family.</text>
</comment>
<evidence type="ECO:0000256" key="4">
    <source>
        <dbReference type="RuleBase" id="RU003495"/>
    </source>
</evidence>
<keyword evidence="3" id="KW-1003">Cell membrane</keyword>